<evidence type="ECO:0000256" key="5">
    <source>
        <dbReference type="SAM" id="Phobius"/>
    </source>
</evidence>
<comment type="catalytic activity">
    <reaction evidence="3">
        <text>2 GTP = 3',3'-c-di-GMP + 2 diphosphate</text>
        <dbReference type="Rhea" id="RHEA:24898"/>
        <dbReference type="ChEBI" id="CHEBI:33019"/>
        <dbReference type="ChEBI" id="CHEBI:37565"/>
        <dbReference type="ChEBI" id="CHEBI:58805"/>
        <dbReference type="EC" id="2.7.7.65"/>
    </reaction>
</comment>
<gene>
    <name evidence="8" type="ORF">CKO25_06935</name>
</gene>
<keyword evidence="9" id="KW-1185">Reference proteome</keyword>
<comment type="cofactor">
    <cofactor evidence="1">
        <name>Mg(2+)</name>
        <dbReference type="ChEBI" id="CHEBI:18420"/>
    </cofactor>
</comment>
<dbReference type="GO" id="GO:1902201">
    <property type="term" value="P:negative regulation of bacterial-type flagellum-dependent cell motility"/>
    <property type="evidence" value="ECO:0007669"/>
    <property type="project" value="TreeGrafter"/>
</dbReference>
<comment type="caution">
    <text evidence="8">The sequence shown here is derived from an EMBL/GenBank/DDBJ whole genome shotgun (WGS) entry which is preliminary data.</text>
</comment>
<dbReference type="InterPro" id="IPR029787">
    <property type="entry name" value="Nucleotide_cyclase"/>
</dbReference>
<feature type="domain" description="HAMP" evidence="6">
    <location>
        <begin position="196"/>
        <end position="252"/>
    </location>
</feature>
<keyword evidence="5" id="KW-0812">Transmembrane</keyword>
<dbReference type="PANTHER" id="PTHR45138">
    <property type="entry name" value="REGULATORY COMPONENTS OF SENSORY TRANSDUCTION SYSTEM"/>
    <property type="match status" value="1"/>
</dbReference>
<dbReference type="InterPro" id="IPR003660">
    <property type="entry name" value="HAMP_dom"/>
</dbReference>
<feature type="region of interest" description="Disordered" evidence="4">
    <location>
        <begin position="381"/>
        <end position="404"/>
    </location>
</feature>
<feature type="domain" description="GGDEF" evidence="7">
    <location>
        <begin position="499"/>
        <end position="633"/>
    </location>
</feature>
<reference evidence="8 9" key="1">
    <citation type="journal article" date="2020" name="Microorganisms">
        <title>Osmotic Adaptation and Compatible Solute Biosynthesis of Phototrophic Bacteria as Revealed from Genome Analyses.</title>
        <authorList>
            <person name="Imhoff J.F."/>
            <person name="Rahn T."/>
            <person name="Kunzel S."/>
            <person name="Keller A."/>
            <person name="Neulinger S.C."/>
        </authorList>
    </citation>
    <scope>NUCLEOTIDE SEQUENCE [LARGE SCALE GENOMIC DNA]</scope>
    <source>
        <strain evidence="8 9">DSM 21303</strain>
    </source>
</reference>
<dbReference type="SUPFAM" id="SSF55073">
    <property type="entry name" value="Nucleotide cyclase"/>
    <property type="match status" value="1"/>
</dbReference>
<evidence type="ECO:0000256" key="3">
    <source>
        <dbReference type="ARBA" id="ARBA00034247"/>
    </source>
</evidence>
<dbReference type="NCBIfam" id="TIGR00254">
    <property type="entry name" value="GGDEF"/>
    <property type="match status" value="1"/>
</dbReference>
<evidence type="ECO:0000313" key="8">
    <source>
        <dbReference type="EMBL" id="MBK1644394.1"/>
    </source>
</evidence>
<dbReference type="Gene3D" id="3.30.70.270">
    <property type="match status" value="1"/>
</dbReference>
<dbReference type="InterPro" id="IPR043128">
    <property type="entry name" value="Rev_trsase/Diguanyl_cyclase"/>
</dbReference>
<evidence type="ECO:0000259" key="6">
    <source>
        <dbReference type="PROSITE" id="PS50885"/>
    </source>
</evidence>
<feature type="transmembrane region" description="Helical" evidence="5">
    <location>
        <begin position="6"/>
        <end position="30"/>
    </location>
</feature>
<dbReference type="GO" id="GO:0052621">
    <property type="term" value="F:diguanylate cyclase activity"/>
    <property type="evidence" value="ECO:0007669"/>
    <property type="project" value="UniProtKB-EC"/>
</dbReference>
<feature type="transmembrane region" description="Helical" evidence="5">
    <location>
        <begin position="173"/>
        <end position="195"/>
    </location>
</feature>
<dbReference type="AlphaFoldDB" id="A0A9X0WHH2"/>
<dbReference type="Pfam" id="PF00990">
    <property type="entry name" value="GGDEF"/>
    <property type="match status" value="1"/>
</dbReference>
<proteinExistence type="predicted"/>
<dbReference type="RefSeq" id="WP_200387188.1">
    <property type="nucleotide sequence ID" value="NZ_NRSD01000005.1"/>
</dbReference>
<evidence type="ECO:0000256" key="1">
    <source>
        <dbReference type="ARBA" id="ARBA00001946"/>
    </source>
</evidence>
<evidence type="ECO:0000313" key="9">
    <source>
        <dbReference type="Proteomes" id="UP001138802"/>
    </source>
</evidence>
<keyword evidence="5" id="KW-0472">Membrane</keyword>
<dbReference type="PROSITE" id="PS50885">
    <property type="entry name" value="HAMP"/>
    <property type="match status" value="1"/>
</dbReference>
<dbReference type="PANTHER" id="PTHR45138:SF9">
    <property type="entry name" value="DIGUANYLATE CYCLASE DGCM-RELATED"/>
    <property type="match status" value="1"/>
</dbReference>
<dbReference type="EMBL" id="NRSD01000005">
    <property type="protein sequence ID" value="MBK1644394.1"/>
    <property type="molecule type" value="Genomic_DNA"/>
</dbReference>
<dbReference type="InterPro" id="IPR000160">
    <property type="entry name" value="GGDEF_dom"/>
</dbReference>
<organism evidence="8 9">
    <name type="scientific">Thiocapsa imhoffii</name>
    <dbReference type="NCBI Taxonomy" id="382777"/>
    <lineage>
        <taxon>Bacteria</taxon>
        <taxon>Pseudomonadati</taxon>
        <taxon>Pseudomonadota</taxon>
        <taxon>Gammaproteobacteria</taxon>
        <taxon>Chromatiales</taxon>
        <taxon>Chromatiaceae</taxon>
        <taxon>Thiocapsa</taxon>
    </lineage>
</organism>
<evidence type="ECO:0000256" key="4">
    <source>
        <dbReference type="SAM" id="MobiDB-lite"/>
    </source>
</evidence>
<dbReference type="Proteomes" id="UP001138802">
    <property type="component" value="Unassembled WGS sequence"/>
</dbReference>
<protein>
    <recommendedName>
        <fullName evidence="2">diguanylate cyclase</fullName>
        <ecNumber evidence="2">2.7.7.65</ecNumber>
    </recommendedName>
</protein>
<dbReference type="GO" id="GO:0005886">
    <property type="term" value="C:plasma membrane"/>
    <property type="evidence" value="ECO:0007669"/>
    <property type="project" value="TreeGrafter"/>
</dbReference>
<keyword evidence="5" id="KW-1133">Transmembrane helix</keyword>
<sequence>MTLNRKITLLLIAVALGILLTLLVISLYAFRAFSLASSTAHVQTAAEIVRVHLTEAMINGVIDKREQFLNRLVEIHNLRDARVVRSALVNQQFGEGLSRESAADAIEAAVLVDGVARYEFSEWNGEPRFRGTLPYIATARGQPNCLQCHQVLEGSVLGAVTIELSLAELRRRALTAIILSIATIGIITLIAILGARRLILPVGHTAAALDGLVKRALQGDFKGRVEQRTNDDIGAIASHTNRLLSFLDEGLSRIGARVTELTGRPPHRDNNQLQATLEMVDGLADAARFKSTIEEDETKTEIYDRFGRLLETRFAVRHSSVYETDGPKRLAAIAVDGKIGADCRWCDPQILVRSETCRAKRSGHPVDGLRQPGICYAFRPGTDSHPARNEETAGPGATDEHDRARAHPDRHYCIPIIQSGMVGSVVQLITTAEEAPKLLEQVPYIQVYVREMAPVLEAKRLTETLRESALRDAMTGLHNRRFLEEYVDSLIATARRRNTKLALLMLDLDYFKMVNDTYGHDVGDTVLKALAELLKQSLRASDLLIRFGGEEFLIILQESSEEGAMTVAEKIRESIAEFKFSIPGGGNLQKTISVGVAMFPEDSETFWQTLKYADVALYRAKSDGRNRVVRFAPEMWSAEDGIY</sequence>
<dbReference type="PROSITE" id="PS50887">
    <property type="entry name" value="GGDEF"/>
    <property type="match status" value="1"/>
</dbReference>
<dbReference type="Gene3D" id="3.30.450.290">
    <property type="match status" value="1"/>
</dbReference>
<dbReference type="SMART" id="SM00267">
    <property type="entry name" value="GGDEF"/>
    <property type="match status" value="1"/>
</dbReference>
<dbReference type="CDD" id="cd01949">
    <property type="entry name" value="GGDEF"/>
    <property type="match status" value="1"/>
</dbReference>
<evidence type="ECO:0000259" key="7">
    <source>
        <dbReference type="PROSITE" id="PS50887"/>
    </source>
</evidence>
<name>A0A9X0WHH2_9GAMM</name>
<dbReference type="GO" id="GO:0007165">
    <property type="term" value="P:signal transduction"/>
    <property type="evidence" value="ECO:0007669"/>
    <property type="project" value="InterPro"/>
</dbReference>
<dbReference type="InterPro" id="IPR050469">
    <property type="entry name" value="Diguanylate_Cyclase"/>
</dbReference>
<dbReference type="GO" id="GO:0043709">
    <property type="term" value="P:cell adhesion involved in single-species biofilm formation"/>
    <property type="evidence" value="ECO:0007669"/>
    <property type="project" value="TreeGrafter"/>
</dbReference>
<dbReference type="EC" id="2.7.7.65" evidence="2"/>
<accession>A0A9X0WHH2</accession>
<dbReference type="FunFam" id="3.30.70.270:FF:000001">
    <property type="entry name" value="Diguanylate cyclase domain protein"/>
    <property type="match status" value="1"/>
</dbReference>
<evidence type="ECO:0000256" key="2">
    <source>
        <dbReference type="ARBA" id="ARBA00012528"/>
    </source>
</evidence>